<dbReference type="Proteomes" id="UP000887576">
    <property type="component" value="Unplaced"/>
</dbReference>
<sequence length="255" mass="28892">MACLQPQLDENDEQKQLYVENLERDDNSVISMSQAKMDELGISRGDTVTIKGKKRKETVCIVLPEENCTNDKILMNRAVRKNLCARIGDTVTVHSTPDIKYGKQVHVLPIDDTVEGFTGNIFEVFLKPYFENQYRPIHKGDTFCVTTAEQIMEFKVIDCSPSPICIVAPDTVIHCEGAPVKRADEDIFHFEPIRLSVEKWEYDDSFSVGMAKAKMNEIGIFRGHTVTVKSETETETVAILLPEENCTNDKILMNR</sequence>
<evidence type="ECO:0000313" key="1">
    <source>
        <dbReference type="Proteomes" id="UP000887576"/>
    </source>
</evidence>
<protein>
    <submittedName>
        <fullName evidence="2">CDC48 N-terminal subdomain domain-containing protein</fullName>
    </submittedName>
</protein>
<reference evidence="2" key="1">
    <citation type="submission" date="2022-11" db="UniProtKB">
        <authorList>
            <consortium name="WormBaseParasite"/>
        </authorList>
    </citation>
    <scope>IDENTIFICATION</scope>
</reference>
<proteinExistence type="predicted"/>
<accession>A0AC34Q246</accession>
<organism evidence="1 2">
    <name type="scientific">Panagrolaimus sp. JU765</name>
    <dbReference type="NCBI Taxonomy" id="591449"/>
    <lineage>
        <taxon>Eukaryota</taxon>
        <taxon>Metazoa</taxon>
        <taxon>Ecdysozoa</taxon>
        <taxon>Nematoda</taxon>
        <taxon>Chromadorea</taxon>
        <taxon>Rhabditida</taxon>
        <taxon>Tylenchina</taxon>
        <taxon>Panagrolaimomorpha</taxon>
        <taxon>Panagrolaimoidea</taxon>
        <taxon>Panagrolaimidae</taxon>
        <taxon>Panagrolaimus</taxon>
    </lineage>
</organism>
<evidence type="ECO:0000313" key="2">
    <source>
        <dbReference type="WBParaSite" id="JU765_v2.g12186.t1"/>
    </source>
</evidence>
<name>A0AC34Q246_9BILA</name>
<dbReference type="WBParaSite" id="JU765_v2.g12186.t1">
    <property type="protein sequence ID" value="JU765_v2.g12186.t1"/>
    <property type="gene ID" value="JU765_v2.g12186"/>
</dbReference>